<organism evidence="1 2">
    <name type="scientific">Arctium lappa</name>
    <name type="common">Greater burdock</name>
    <name type="synonym">Lappa major</name>
    <dbReference type="NCBI Taxonomy" id="4217"/>
    <lineage>
        <taxon>Eukaryota</taxon>
        <taxon>Viridiplantae</taxon>
        <taxon>Streptophyta</taxon>
        <taxon>Embryophyta</taxon>
        <taxon>Tracheophyta</taxon>
        <taxon>Spermatophyta</taxon>
        <taxon>Magnoliopsida</taxon>
        <taxon>eudicotyledons</taxon>
        <taxon>Gunneridae</taxon>
        <taxon>Pentapetalae</taxon>
        <taxon>asterids</taxon>
        <taxon>campanulids</taxon>
        <taxon>Asterales</taxon>
        <taxon>Asteraceae</taxon>
        <taxon>Carduoideae</taxon>
        <taxon>Cardueae</taxon>
        <taxon>Arctiinae</taxon>
        <taxon>Arctium</taxon>
    </lineage>
</organism>
<protein>
    <submittedName>
        <fullName evidence="1">Uncharacterized protein</fullName>
    </submittedName>
</protein>
<accession>A0ACB9C6P2</accession>
<comment type="caution">
    <text evidence="1">The sequence shown here is derived from an EMBL/GenBank/DDBJ whole genome shotgun (WGS) entry which is preliminary data.</text>
</comment>
<name>A0ACB9C6P2_ARCLA</name>
<sequence length="467" mass="52208">MAGVFFNSYQQKQKMETKLYEASLKGDVEALNALLHEDQLILDRISLTAFNESPLHIAAMRRHLTFATFLLTQNPKLAMALDTQGRTPLHLAAADGNLEMVRELLRLGGHGLCGSRDQDGLTPLHLAAMNEHLEVVKVLVQANPHAAKLISATGETILHICVNYNRFESLKVLIEVWDEDELAKITDHGGNTLLHAATICKQIQILNYLLQKPSIKANGNAVNRHGLTPLDVLDNCSRDLKALEARAILMEAGVLRANDLRPLSKPLKSSVKSSDSKHKGFISRTWARYLNDDHRWLEKQRGILIVAALVVAVMSFHSGLNPPGGTFSDTQNGRYPLGNAVQTEVDMDHFNQFVMYNTVTMIISLAIVLVLISGFPLRNKFWMWVLTIGTLFTVVFMVLTYYHSLTMMTPDGYVDVGSVWICLIWMLACGILALVHTIFFVIWVVMKLSKRKILETERASNRSATEV</sequence>
<proteinExistence type="predicted"/>
<keyword evidence="2" id="KW-1185">Reference proteome</keyword>
<dbReference type="Proteomes" id="UP001055879">
    <property type="component" value="Linkage Group LG05"/>
</dbReference>
<evidence type="ECO:0000313" key="2">
    <source>
        <dbReference type="Proteomes" id="UP001055879"/>
    </source>
</evidence>
<gene>
    <name evidence="1" type="ORF">L6452_18566</name>
</gene>
<reference evidence="1 2" key="2">
    <citation type="journal article" date="2022" name="Mol. Ecol. Resour.">
        <title>The genomes of chicory, endive, great burdock and yacon provide insights into Asteraceae paleo-polyploidization history and plant inulin production.</title>
        <authorList>
            <person name="Fan W."/>
            <person name="Wang S."/>
            <person name="Wang H."/>
            <person name="Wang A."/>
            <person name="Jiang F."/>
            <person name="Liu H."/>
            <person name="Zhao H."/>
            <person name="Xu D."/>
            <person name="Zhang Y."/>
        </authorList>
    </citation>
    <scope>NUCLEOTIDE SEQUENCE [LARGE SCALE GENOMIC DNA]</scope>
    <source>
        <strain evidence="2">cv. Niubang</strain>
    </source>
</reference>
<dbReference type="EMBL" id="CM042051">
    <property type="protein sequence ID" value="KAI3729894.1"/>
    <property type="molecule type" value="Genomic_DNA"/>
</dbReference>
<reference evidence="2" key="1">
    <citation type="journal article" date="2022" name="Mol. Ecol. Resour.">
        <title>The genomes of chicory, endive, great burdock and yacon provide insights into Asteraceae palaeo-polyploidization history and plant inulin production.</title>
        <authorList>
            <person name="Fan W."/>
            <person name="Wang S."/>
            <person name="Wang H."/>
            <person name="Wang A."/>
            <person name="Jiang F."/>
            <person name="Liu H."/>
            <person name="Zhao H."/>
            <person name="Xu D."/>
            <person name="Zhang Y."/>
        </authorList>
    </citation>
    <scope>NUCLEOTIDE SEQUENCE [LARGE SCALE GENOMIC DNA]</scope>
    <source>
        <strain evidence="2">cv. Niubang</strain>
    </source>
</reference>
<evidence type="ECO:0000313" key="1">
    <source>
        <dbReference type="EMBL" id="KAI3729894.1"/>
    </source>
</evidence>